<gene>
    <name evidence="2" type="ORF">FOZ60_009618</name>
    <name evidence="3" type="ORF">FOZ63_028568</name>
</gene>
<name>A0A7J6NRA4_PEROL</name>
<comment type="caution">
    <text evidence="3">The sequence shown here is derived from an EMBL/GenBank/DDBJ whole genome shotgun (WGS) entry which is preliminary data.</text>
</comment>
<evidence type="ECO:0000256" key="1">
    <source>
        <dbReference type="SAM" id="MobiDB-lite"/>
    </source>
</evidence>
<dbReference type="AlphaFoldDB" id="A0A7J6NRA4"/>
<dbReference type="EMBL" id="JABANP010000389">
    <property type="protein sequence ID" value="KAF4683101.1"/>
    <property type="molecule type" value="Genomic_DNA"/>
</dbReference>
<dbReference type="Proteomes" id="UP000553632">
    <property type="component" value="Unassembled WGS sequence"/>
</dbReference>
<protein>
    <submittedName>
        <fullName evidence="3">Uncharacterized protein</fullName>
    </submittedName>
</protein>
<dbReference type="OrthoDB" id="417156at2759"/>
<sequence length="103" mass="11246">MSAVSMTEFARPEQDDASPSSVKVPHSPGQFVEDDLSSCASTLTSGRSDGLRVNTSDGSVAPFWRPPRSMDGDCFDNHGGVPVPSHMRCAHVRRRMHNLLQYS</sequence>
<organism evidence="3 5">
    <name type="scientific">Perkinsus olseni</name>
    <name type="common">Perkinsus atlanticus</name>
    <dbReference type="NCBI Taxonomy" id="32597"/>
    <lineage>
        <taxon>Eukaryota</taxon>
        <taxon>Sar</taxon>
        <taxon>Alveolata</taxon>
        <taxon>Perkinsozoa</taxon>
        <taxon>Perkinsea</taxon>
        <taxon>Perkinsida</taxon>
        <taxon>Perkinsidae</taxon>
        <taxon>Perkinsus</taxon>
    </lineage>
</organism>
<evidence type="ECO:0000313" key="4">
    <source>
        <dbReference type="Proteomes" id="UP000541610"/>
    </source>
</evidence>
<reference evidence="4 5" key="1">
    <citation type="submission" date="2020-04" db="EMBL/GenBank/DDBJ databases">
        <title>Perkinsus olseni comparative genomics.</title>
        <authorList>
            <person name="Bogema D.R."/>
        </authorList>
    </citation>
    <scope>NUCLEOTIDE SEQUENCE [LARGE SCALE GENOMIC DNA]</scope>
    <source>
        <strain evidence="2">00978-12</strain>
        <strain evidence="3 5">ATCC PRA-207</strain>
    </source>
</reference>
<accession>A0A7J6NRA4</accession>
<proteinExistence type="predicted"/>
<evidence type="ECO:0000313" key="2">
    <source>
        <dbReference type="EMBL" id="KAF4683101.1"/>
    </source>
</evidence>
<dbReference type="EMBL" id="JABANO010040263">
    <property type="protein sequence ID" value="KAF4686077.1"/>
    <property type="molecule type" value="Genomic_DNA"/>
</dbReference>
<evidence type="ECO:0000313" key="5">
    <source>
        <dbReference type="Proteomes" id="UP000553632"/>
    </source>
</evidence>
<dbReference type="Proteomes" id="UP000541610">
    <property type="component" value="Unassembled WGS sequence"/>
</dbReference>
<keyword evidence="5" id="KW-1185">Reference proteome</keyword>
<evidence type="ECO:0000313" key="3">
    <source>
        <dbReference type="EMBL" id="KAF4686077.1"/>
    </source>
</evidence>
<feature type="region of interest" description="Disordered" evidence="1">
    <location>
        <begin position="1"/>
        <end position="31"/>
    </location>
</feature>